<keyword evidence="2" id="KW-0812">Transmembrane</keyword>
<name>A0A369IF09_9BACT</name>
<protein>
    <recommendedName>
        <fullName evidence="6">Bacterial surface antigen (D15) domain-containing protein</fullName>
    </recommendedName>
</protein>
<dbReference type="EMBL" id="QPIW01000006">
    <property type="protein sequence ID" value="RDB06083.1"/>
    <property type="molecule type" value="Genomic_DNA"/>
</dbReference>
<dbReference type="PANTHER" id="PTHR12815">
    <property type="entry name" value="SORTING AND ASSEMBLY MACHINERY SAMM50 PROTEIN FAMILY MEMBER"/>
    <property type="match status" value="1"/>
</dbReference>
<dbReference type="PROSITE" id="PS51257">
    <property type="entry name" value="PROKAR_LIPOPROTEIN"/>
    <property type="match status" value="1"/>
</dbReference>
<reference evidence="7 8" key="1">
    <citation type="submission" date="2018-07" db="EMBL/GenBank/DDBJ databases">
        <title>Genome analysis of Runella aurantiaca.</title>
        <authorList>
            <person name="Yang X."/>
        </authorList>
    </citation>
    <scope>NUCLEOTIDE SEQUENCE [LARGE SCALE GENOMIC DNA]</scope>
    <source>
        <strain evidence="7 8">YX9</strain>
    </source>
</reference>
<comment type="caution">
    <text evidence="7">The sequence shown here is derived from an EMBL/GenBank/DDBJ whole genome shotgun (WGS) entry which is preliminary data.</text>
</comment>
<feature type="domain" description="Bacterial surface antigen (D15)" evidence="6">
    <location>
        <begin position="563"/>
        <end position="757"/>
    </location>
</feature>
<evidence type="ECO:0000256" key="3">
    <source>
        <dbReference type="ARBA" id="ARBA00022729"/>
    </source>
</evidence>
<dbReference type="GO" id="GO:0019867">
    <property type="term" value="C:outer membrane"/>
    <property type="evidence" value="ECO:0007669"/>
    <property type="project" value="InterPro"/>
</dbReference>
<evidence type="ECO:0000313" key="8">
    <source>
        <dbReference type="Proteomes" id="UP000253141"/>
    </source>
</evidence>
<sequence>MTFRFSCILLVLLSSFFMGCSVSRYLPPNESLYVGAEVKMAPDSNVSAKTAKTVKAELEPVLRPQPNSMLLGFPYKVWLYYFLGEPKKEKSFRGWFRKRFGESPVFASKRAVTTNSAVITNYLNNEGYFRSTASGEMTESKRRAKAVYTVGLRKRYTIKTVEFITKDSSVFSKNLQLAQKSTLLKEGTPYRLTVIEEERNRIERELKKHGFYYFRPDYLIVKADTNLNNHQTRLYVELKPNTTQLALKTYFIQNIYVISDNGRLRTDTLAEVTGRRGNIRIIDPAHAYRPRIFYDAIGFRKGTLYSSELHDVSLSRLINLKNFKFVKNQFELLPRSDSALLDVYYYLTPLKKKTLRAELSGVTKSNNLAGAQVGLTWLNRNLFRAAEQLRITANAGLDLQIGGRSDSTAKVRNFYRTSVEAELSFPRFVLPFYRVRPDKNQTLPKTTLTTGFEQLTQQGLYRQTSIKLNWGYSWRKNTQIEHTFLPIALNVVKPKIIDGEAFLNLIIDPTAKPQDLLRYFKILENRLILGAQYNIAYTPTPKPLSKNTFVITGGVDLAGNVAGLIAKRREEVGQVFGIPYEQYARFDAEVRHYRNVSPKLRWANRLLIGLGIPYGNSLSLPQFKQYFAGGTNGIRAFRARTLGPGSYKLDTATTNIFGNVAFGDIRLEANSELRLRISEYFEGAMFADAGNIWMYRNYDDSFYTPEENAVFTNQFYKQVAVGGGIGLRIITPFVLLRLDLAVPFRKPWLPENERWVFHQFDLRSKPWRKENLVFNIAVGYSF</sequence>
<keyword evidence="8" id="KW-1185">Reference proteome</keyword>
<comment type="subcellular location">
    <subcellularLocation>
        <location evidence="1">Membrane</location>
    </subcellularLocation>
</comment>
<proteinExistence type="predicted"/>
<organism evidence="7 8">
    <name type="scientific">Runella aurantiaca</name>
    <dbReference type="NCBI Taxonomy" id="2282308"/>
    <lineage>
        <taxon>Bacteria</taxon>
        <taxon>Pseudomonadati</taxon>
        <taxon>Bacteroidota</taxon>
        <taxon>Cytophagia</taxon>
        <taxon>Cytophagales</taxon>
        <taxon>Spirosomataceae</taxon>
        <taxon>Runella</taxon>
    </lineage>
</organism>
<dbReference type="OrthoDB" id="9814535at2"/>
<gene>
    <name evidence="7" type="ORF">DVG78_09595</name>
</gene>
<dbReference type="Pfam" id="PF01103">
    <property type="entry name" value="Omp85"/>
    <property type="match status" value="1"/>
</dbReference>
<evidence type="ECO:0000256" key="2">
    <source>
        <dbReference type="ARBA" id="ARBA00022692"/>
    </source>
</evidence>
<evidence type="ECO:0000313" key="7">
    <source>
        <dbReference type="EMBL" id="RDB06083.1"/>
    </source>
</evidence>
<keyword evidence="4" id="KW-0472">Membrane</keyword>
<dbReference type="AlphaFoldDB" id="A0A369IF09"/>
<keyword evidence="5" id="KW-0998">Cell outer membrane</keyword>
<dbReference type="Proteomes" id="UP000253141">
    <property type="component" value="Unassembled WGS sequence"/>
</dbReference>
<dbReference type="RefSeq" id="WP_114460876.1">
    <property type="nucleotide sequence ID" value="NZ_QPIW01000006.1"/>
</dbReference>
<dbReference type="Gene3D" id="2.40.160.50">
    <property type="entry name" value="membrane protein fhac: a member of the omp85/tpsb transporter family"/>
    <property type="match status" value="1"/>
</dbReference>
<evidence type="ECO:0000259" key="6">
    <source>
        <dbReference type="Pfam" id="PF01103"/>
    </source>
</evidence>
<keyword evidence="3" id="KW-0732">Signal</keyword>
<dbReference type="PANTHER" id="PTHR12815:SF47">
    <property type="entry name" value="TRANSLOCATION AND ASSEMBLY MODULE SUBUNIT TAMA"/>
    <property type="match status" value="1"/>
</dbReference>
<evidence type="ECO:0000256" key="5">
    <source>
        <dbReference type="ARBA" id="ARBA00023237"/>
    </source>
</evidence>
<accession>A0A369IF09</accession>
<dbReference type="InterPro" id="IPR039910">
    <property type="entry name" value="D15-like"/>
</dbReference>
<dbReference type="InterPro" id="IPR000184">
    <property type="entry name" value="Bac_surfAg_D15"/>
</dbReference>
<evidence type="ECO:0000256" key="1">
    <source>
        <dbReference type="ARBA" id="ARBA00004370"/>
    </source>
</evidence>
<evidence type="ECO:0000256" key="4">
    <source>
        <dbReference type="ARBA" id="ARBA00023136"/>
    </source>
</evidence>